<organism evidence="2 3">
    <name type="scientific">Plectosphaerella cucumerina</name>
    <dbReference type="NCBI Taxonomy" id="40658"/>
    <lineage>
        <taxon>Eukaryota</taxon>
        <taxon>Fungi</taxon>
        <taxon>Dikarya</taxon>
        <taxon>Ascomycota</taxon>
        <taxon>Pezizomycotina</taxon>
        <taxon>Sordariomycetes</taxon>
        <taxon>Hypocreomycetidae</taxon>
        <taxon>Glomerellales</taxon>
        <taxon>Plectosphaerellaceae</taxon>
        <taxon>Plectosphaerella</taxon>
    </lineage>
</organism>
<protein>
    <recommendedName>
        <fullName evidence="4">Amidoligase enzyme-domain-containing protein</fullName>
    </recommendedName>
</protein>
<dbReference type="AlphaFoldDB" id="A0A8K0TIF8"/>
<feature type="region of interest" description="Disordered" evidence="1">
    <location>
        <begin position="339"/>
        <end position="422"/>
    </location>
</feature>
<dbReference type="OrthoDB" id="4768338at2759"/>
<dbReference type="PANTHER" id="PTHR36847">
    <property type="entry name" value="AMIDOLIGASE ENZYME"/>
    <property type="match status" value="1"/>
</dbReference>
<feature type="compositionally biased region" description="Polar residues" evidence="1">
    <location>
        <begin position="298"/>
        <end position="310"/>
    </location>
</feature>
<evidence type="ECO:0008006" key="4">
    <source>
        <dbReference type="Google" id="ProtNLM"/>
    </source>
</evidence>
<dbReference type="PANTHER" id="PTHR36847:SF1">
    <property type="entry name" value="AMIDOLIGASE ENZYME"/>
    <property type="match status" value="1"/>
</dbReference>
<feature type="compositionally biased region" description="Low complexity" evidence="1">
    <location>
        <begin position="404"/>
        <end position="418"/>
    </location>
</feature>
<proteinExistence type="predicted"/>
<feature type="non-terminal residue" evidence="2">
    <location>
        <position position="1"/>
    </location>
</feature>
<dbReference type="Pfam" id="PF12224">
    <property type="entry name" value="Amidoligase_2"/>
    <property type="match status" value="1"/>
</dbReference>
<dbReference type="Proteomes" id="UP000813385">
    <property type="component" value="Unassembled WGS sequence"/>
</dbReference>
<comment type="caution">
    <text evidence="2">The sequence shown here is derived from an EMBL/GenBank/DDBJ whole genome shotgun (WGS) entry which is preliminary data.</text>
</comment>
<accession>A0A8K0TIF8</accession>
<name>A0A8K0TIF8_9PEZI</name>
<evidence type="ECO:0000313" key="2">
    <source>
        <dbReference type="EMBL" id="KAH7367714.1"/>
    </source>
</evidence>
<dbReference type="InterPro" id="IPR022025">
    <property type="entry name" value="Amidoligase_2"/>
</dbReference>
<feature type="region of interest" description="Disordered" evidence="1">
    <location>
        <begin position="280"/>
        <end position="312"/>
    </location>
</feature>
<evidence type="ECO:0000256" key="1">
    <source>
        <dbReference type="SAM" id="MobiDB-lite"/>
    </source>
</evidence>
<reference evidence="2" key="1">
    <citation type="journal article" date="2021" name="Nat. Commun.">
        <title>Genetic determinants of endophytism in the Arabidopsis root mycobiome.</title>
        <authorList>
            <person name="Mesny F."/>
            <person name="Miyauchi S."/>
            <person name="Thiergart T."/>
            <person name="Pickel B."/>
            <person name="Atanasova L."/>
            <person name="Karlsson M."/>
            <person name="Huettel B."/>
            <person name="Barry K.W."/>
            <person name="Haridas S."/>
            <person name="Chen C."/>
            <person name="Bauer D."/>
            <person name="Andreopoulos W."/>
            <person name="Pangilinan J."/>
            <person name="LaButti K."/>
            <person name="Riley R."/>
            <person name="Lipzen A."/>
            <person name="Clum A."/>
            <person name="Drula E."/>
            <person name="Henrissat B."/>
            <person name="Kohler A."/>
            <person name="Grigoriev I.V."/>
            <person name="Martin F.M."/>
            <person name="Hacquard S."/>
        </authorList>
    </citation>
    <scope>NUCLEOTIDE SEQUENCE</scope>
    <source>
        <strain evidence="2">MPI-CAGE-AT-0016</strain>
    </source>
</reference>
<gene>
    <name evidence="2" type="ORF">B0T11DRAFT_57309</name>
</gene>
<feature type="compositionally biased region" description="Polar residues" evidence="1">
    <location>
        <begin position="692"/>
        <end position="706"/>
    </location>
</feature>
<sequence>QAVPQPAFSFGCELEFLVACLGNDQPDPDEGLGLAPAFRFTRKSNYYPDPALLYESLRASLTDAGLPVQGTDKVPDGSARSVQASMELTYAAGFTILSDPSLSESCKFGGYTWIGVEMTTPAAWNKPVYFDMVRLAVNTITSNYRIRVNPCCGFHVHVGAGQGKRIDSRTLRRFGAFVWAASPLLYTLHSPERRNSLYSLSTRDFDIAKVSSSEAEDQGLAHDLWKEHCKADRGYPAYAWIFARDRFVGEPYDVEDDSAAQNGEPDHPLDDWVKWKHVQPLSQEEEGLPASEWDASDWGNNGDKSSNNGESVAHGLEAPERLKDGQDSSNAHLGPYELEAPEAPEVGRRSSHDGSVAKEDSERGWGGNKDPVADVANDPKPSADADDWGPIPKQGLGDWNREGSQSSPKSPESPKVSKNFPLLGLPGRVAETLDYMDYTSEAGKTDFQSPKLKYMPESSLIDPEELHLEQPPLAGVDGPPRPGAAPSMRNIGHIPPRPHASDDPLSMYVARGYEYFRPRNNPGERATRTDVISGVREILASPLGALGAEILEADSTKHQGLNWGPYNTKNLLYKVFSGKLTVEIRMGSATMDPDWVVAWAGICTRMLEFSRDADEAEWMRIIRLLAWAQEEGGQYDVLDLLVDIGAFEQLAAAEARLREIDDDFNDDGDDKVEAVRGWKECPTEPDPPGVDQGQSWKWNFGSNGYNSPPGWETWSSTGVGEVPAAEPKAAVQDAQQTKEPFLIDLD</sequence>
<feature type="compositionally biased region" description="Basic and acidic residues" evidence="1">
    <location>
        <begin position="345"/>
        <end position="363"/>
    </location>
</feature>
<keyword evidence="3" id="KW-1185">Reference proteome</keyword>
<feature type="region of interest" description="Disordered" evidence="1">
    <location>
        <begin position="679"/>
        <end position="746"/>
    </location>
</feature>
<dbReference type="EMBL" id="JAGPXD010000002">
    <property type="protein sequence ID" value="KAH7367714.1"/>
    <property type="molecule type" value="Genomic_DNA"/>
</dbReference>
<evidence type="ECO:0000313" key="3">
    <source>
        <dbReference type="Proteomes" id="UP000813385"/>
    </source>
</evidence>